<dbReference type="Pfam" id="PF04966">
    <property type="entry name" value="OprB"/>
    <property type="match status" value="2"/>
</dbReference>
<reference evidence="4" key="1">
    <citation type="journal article" date="2019" name="Int. J. Syst. Evol. Microbiol.">
        <title>The Global Catalogue of Microorganisms (GCM) 10K type strain sequencing project: providing services to taxonomists for standard genome sequencing and annotation.</title>
        <authorList>
            <consortium name="The Broad Institute Genomics Platform"/>
            <consortium name="The Broad Institute Genome Sequencing Center for Infectious Disease"/>
            <person name="Wu L."/>
            <person name="Ma J."/>
        </authorList>
    </citation>
    <scope>NUCLEOTIDE SEQUENCE [LARGE SCALE GENOMIC DNA]</scope>
    <source>
        <strain evidence="4">CGMCC 1.16031</strain>
    </source>
</reference>
<organism evidence="3 4">
    <name type="scientific">Pseudobowmanella zhangzhouensis</name>
    <dbReference type="NCBI Taxonomy" id="1537679"/>
    <lineage>
        <taxon>Bacteria</taxon>
        <taxon>Pseudomonadati</taxon>
        <taxon>Pseudomonadota</taxon>
        <taxon>Gammaproteobacteria</taxon>
        <taxon>Alteromonadales</taxon>
        <taxon>Alteromonadaceae</taxon>
    </lineage>
</organism>
<evidence type="ECO:0000256" key="1">
    <source>
        <dbReference type="ARBA" id="ARBA00008769"/>
    </source>
</evidence>
<dbReference type="EMBL" id="JBHSUS010000001">
    <property type="protein sequence ID" value="MFC6440657.1"/>
    <property type="molecule type" value="Genomic_DNA"/>
</dbReference>
<keyword evidence="4" id="KW-1185">Reference proteome</keyword>
<feature type="chain" id="PRO_5044967339" evidence="2">
    <location>
        <begin position="19"/>
        <end position="333"/>
    </location>
</feature>
<sequence>MRIRSAVCAALFSSAACAADISAFFTTDYSNVITGGIREDSTLRALAGLSIERQLSDDWLFYAEGQLQRGNNGSDSVGDLQAFSNIDEDDFSRLYAAWLQWQIHENWQLTVGQQDANAEFAVADSAGEFINSSMGFSPTIGFLPTYPLPRLAITSAYQQDNHRFSAGLFADDDNRLDAPFYIAEYKLAGELIWKLGLWHKRNADSLQGEKNITGGYAVLQPAKTQSSHLGNWYIQLGASPNDAEITRHLGVGSSWASVPSRPDDSWGLGVSHVQTSKLASELRRSESSIELYYRAQIYPQLAVKPELQWIQHPAAAPEADDALVFTLRFELTL</sequence>
<dbReference type="InterPro" id="IPR038673">
    <property type="entry name" value="OprB_sf"/>
</dbReference>
<protein>
    <submittedName>
        <fullName evidence="3">Porin</fullName>
    </submittedName>
</protein>
<proteinExistence type="inferred from homology"/>
<evidence type="ECO:0000313" key="3">
    <source>
        <dbReference type="EMBL" id="MFC6440657.1"/>
    </source>
</evidence>
<comment type="similarity">
    <text evidence="1 2">Belongs to the OprB family.</text>
</comment>
<dbReference type="PROSITE" id="PS51257">
    <property type="entry name" value="PROKAR_LIPOPROTEIN"/>
    <property type="match status" value="1"/>
</dbReference>
<feature type="signal peptide" evidence="2">
    <location>
        <begin position="1"/>
        <end position="18"/>
    </location>
</feature>
<dbReference type="PANTHER" id="PTHR37944">
    <property type="entry name" value="PORIN B"/>
    <property type="match status" value="1"/>
</dbReference>
<dbReference type="InterPro" id="IPR052932">
    <property type="entry name" value="OprB_Porin"/>
</dbReference>
<dbReference type="Gene3D" id="2.40.160.180">
    <property type="entry name" value="Carbohydrate-selective porin OprB"/>
    <property type="match status" value="1"/>
</dbReference>
<dbReference type="InterPro" id="IPR007049">
    <property type="entry name" value="Carb-sel_porin_OprB"/>
</dbReference>
<evidence type="ECO:0000313" key="4">
    <source>
        <dbReference type="Proteomes" id="UP001596364"/>
    </source>
</evidence>
<keyword evidence="2" id="KW-0732">Signal</keyword>
<gene>
    <name evidence="3" type="ORF">ACFP85_10935</name>
</gene>
<dbReference type="PANTHER" id="PTHR37944:SF1">
    <property type="entry name" value="PORIN B"/>
    <property type="match status" value="1"/>
</dbReference>
<evidence type="ECO:0000256" key="2">
    <source>
        <dbReference type="RuleBase" id="RU363072"/>
    </source>
</evidence>
<dbReference type="RefSeq" id="WP_131259614.1">
    <property type="nucleotide sequence ID" value="NZ_JBHSUS010000001.1"/>
</dbReference>
<name>A0ABW1XNC0_9ALTE</name>
<comment type="caution">
    <text evidence="3">The sequence shown here is derived from an EMBL/GenBank/DDBJ whole genome shotgun (WGS) entry which is preliminary data.</text>
</comment>
<accession>A0ABW1XNC0</accession>
<dbReference type="Proteomes" id="UP001596364">
    <property type="component" value="Unassembled WGS sequence"/>
</dbReference>